<protein>
    <submittedName>
        <fullName evidence="3">Sushi domain-containing protein</fullName>
    </submittedName>
</protein>
<accession>A0A915DKN5</accession>
<keyword evidence="2" id="KW-1185">Reference proteome</keyword>
<name>A0A915DKN5_9BILA</name>
<dbReference type="WBParaSite" id="jg21001">
    <property type="protein sequence ID" value="jg21001"/>
    <property type="gene ID" value="jg21001"/>
</dbReference>
<evidence type="ECO:0000313" key="2">
    <source>
        <dbReference type="Proteomes" id="UP000887574"/>
    </source>
</evidence>
<keyword evidence="1" id="KW-0732">Signal</keyword>
<sequence>MQILKCRRYSCFFAFFLICLNKKLCEGVPKAIDLLDASQLDSYKPNYCNDTEIMVQNGLLKSPLGQFVGYPCSNEFFHCRWQSDGYRTYKKNCRPGWCLPFIS</sequence>
<evidence type="ECO:0000313" key="3">
    <source>
        <dbReference type="WBParaSite" id="jg21001"/>
    </source>
</evidence>
<proteinExistence type="predicted"/>
<feature type="signal peptide" evidence="1">
    <location>
        <begin position="1"/>
        <end position="27"/>
    </location>
</feature>
<feature type="chain" id="PRO_5037939463" evidence="1">
    <location>
        <begin position="28"/>
        <end position="103"/>
    </location>
</feature>
<reference evidence="3" key="1">
    <citation type="submission" date="2022-11" db="UniProtKB">
        <authorList>
            <consortium name="WormBaseParasite"/>
        </authorList>
    </citation>
    <scope>IDENTIFICATION</scope>
</reference>
<dbReference type="Proteomes" id="UP000887574">
    <property type="component" value="Unplaced"/>
</dbReference>
<dbReference type="AlphaFoldDB" id="A0A915DKN5"/>
<organism evidence="2 3">
    <name type="scientific">Ditylenchus dipsaci</name>
    <dbReference type="NCBI Taxonomy" id="166011"/>
    <lineage>
        <taxon>Eukaryota</taxon>
        <taxon>Metazoa</taxon>
        <taxon>Ecdysozoa</taxon>
        <taxon>Nematoda</taxon>
        <taxon>Chromadorea</taxon>
        <taxon>Rhabditida</taxon>
        <taxon>Tylenchina</taxon>
        <taxon>Tylenchomorpha</taxon>
        <taxon>Sphaerularioidea</taxon>
        <taxon>Anguinidae</taxon>
        <taxon>Anguininae</taxon>
        <taxon>Ditylenchus</taxon>
    </lineage>
</organism>
<evidence type="ECO:0000256" key="1">
    <source>
        <dbReference type="SAM" id="SignalP"/>
    </source>
</evidence>